<dbReference type="SUPFAM" id="SSF52980">
    <property type="entry name" value="Restriction endonuclease-like"/>
    <property type="match status" value="1"/>
</dbReference>
<dbReference type="HAMAP" id="MF_00048">
    <property type="entry name" value="UPF0102"/>
    <property type="match status" value="1"/>
</dbReference>
<evidence type="ECO:0000313" key="4">
    <source>
        <dbReference type="Proteomes" id="UP000292564"/>
    </source>
</evidence>
<accession>A0A4Q7ZI14</accession>
<dbReference type="Pfam" id="PF02021">
    <property type="entry name" value="UPF0102"/>
    <property type="match status" value="1"/>
</dbReference>
<dbReference type="NCBIfam" id="TIGR00252">
    <property type="entry name" value="YraN family protein"/>
    <property type="match status" value="1"/>
</dbReference>
<evidence type="ECO:0000256" key="1">
    <source>
        <dbReference type="ARBA" id="ARBA00006738"/>
    </source>
</evidence>
<keyword evidence="3" id="KW-0255">Endonuclease</keyword>
<sequence>MPPAGVYHCQGPAIALSTTTLRPQARTRRDARSGSVAAMTRQRQAVGAYGERLAERYLTDQGLVVLARNWRCADGEVDLILRDGEDVVFCEVKTRRGDSYGTPCEAVGPTKVRRLRRLAARWLAQGALRPREVRFDVVAVAPQPRGASRVEHIRAAF</sequence>
<keyword evidence="3" id="KW-0378">Hydrolase</keyword>
<gene>
    <name evidence="3" type="ORF">EV385_1492</name>
</gene>
<dbReference type="PANTHER" id="PTHR34039:SF1">
    <property type="entry name" value="UPF0102 PROTEIN YRAN"/>
    <property type="match status" value="1"/>
</dbReference>
<dbReference type="Proteomes" id="UP000292564">
    <property type="component" value="Unassembled WGS sequence"/>
</dbReference>
<dbReference type="PANTHER" id="PTHR34039">
    <property type="entry name" value="UPF0102 PROTEIN YRAN"/>
    <property type="match status" value="1"/>
</dbReference>
<keyword evidence="3" id="KW-0540">Nuclease</keyword>
<dbReference type="InterPro" id="IPR011335">
    <property type="entry name" value="Restrct_endonuc-II-like"/>
</dbReference>
<evidence type="ECO:0000256" key="2">
    <source>
        <dbReference type="HAMAP-Rule" id="MF_00048"/>
    </source>
</evidence>
<dbReference type="AlphaFoldDB" id="A0A4Q7ZI14"/>
<organism evidence="3 4">
    <name type="scientific">Krasilnikovia cinnamomea</name>
    <dbReference type="NCBI Taxonomy" id="349313"/>
    <lineage>
        <taxon>Bacteria</taxon>
        <taxon>Bacillati</taxon>
        <taxon>Actinomycetota</taxon>
        <taxon>Actinomycetes</taxon>
        <taxon>Micromonosporales</taxon>
        <taxon>Micromonosporaceae</taxon>
        <taxon>Krasilnikovia</taxon>
    </lineage>
</organism>
<dbReference type="NCBIfam" id="NF009150">
    <property type="entry name" value="PRK12497.1-3"/>
    <property type="match status" value="1"/>
</dbReference>
<dbReference type="InterPro" id="IPR011856">
    <property type="entry name" value="tRNA_endonuc-like_dom_sf"/>
</dbReference>
<dbReference type="NCBIfam" id="NF009154">
    <property type="entry name" value="PRK12497.3-3"/>
    <property type="match status" value="1"/>
</dbReference>
<dbReference type="Gene3D" id="3.40.1350.10">
    <property type="match status" value="1"/>
</dbReference>
<keyword evidence="4" id="KW-1185">Reference proteome</keyword>
<reference evidence="3 4" key="1">
    <citation type="submission" date="2019-02" db="EMBL/GenBank/DDBJ databases">
        <title>Sequencing the genomes of 1000 actinobacteria strains.</title>
        <authorList>
            <person name="Klenk H.-P."/>
        </authorList>
    </citation>
    <scope>NUCLEOTIDE SEQUENCE [LARGE SCALE GENOMIC DNA]</scope>
    <source>
        <strain evidence="3 4">DSM 45162</strain>
    </source>
</reference>
<comment type="caution">
    <text evidence="3">The sequence shown here is derived from an EMBL/GenBank/DDBJ whole genome shotgun (WGS) entry which is preliminary data.</text>
</comment>
<dbReference type="EMBL" id="SHKY01000001">
    <property type="protein sequence ID" value="RZU49739.1"/>
    <property type="molecule type" value="Genomic_DNA"/>
</dbReference>
<evidence type="ECO:0000313" key="3">
    <source>
        <dbReference type="EMBL" id="RZU49739.1"/>
    </source>
</evidence>
<protein>
    <recommendedName>
        <fullName evidence="2">UPF0102 protein EV385_1492</fullName>
    </recommendedName>
</protein>
<comment type="similarity">
    <text evidence="1 2">Belongs to the UPF0102 family.</text>
</comment>
<dbReference type="InterPro" id="IPR003509">
    <property type="entry name" value="UPF0102_YraN-like"/>
</dbReference>
<proteinExistence type="inferred from homology"/>
<dbReference type="CDD" id="cd20736">
    <property type="entry name" value="PoNe_Nuclease"/>
    <property type="match status" value="1"/>
</dbReference>
<dbReference type="GO" id="GO:0004519">
    <property type="term" value="F:endonuclease activity"/>
    <property type="evidence" value="ECO:0007669"/>
    <property type="project" value="UniProtKB-KW"/>
</dbReference>
<name>A0A4Q7ZI14_9ACTN</name>
<dbReference type="GO" id="GO:0003676">
    <property type="term" value="F:nucleic acid binding"/>
    <property type="evidence" value="ECO:0007669"/>
    <property type="project" value="InterPro"/>
</dbReference>